<evidence type="ECO:0000256" key="8">
    <source>
        <dbReference type="HAMAP-Rule" id="MF_00265"/>
    </source>
</evidence>
<dbReference type="InterPro" id="IPR029060">
    <property type="entry name" value="PIN-like_dom_sf"/>
</dbReference>
<feature type="domain" description="PIN" evidence="9">
    <location>
        <begin position="5"/>
        <end position="124"/>
    </location>
</feature>
<comment type="caution">
    <text evidence="10">The sequence shown here is derived from an EMBL/GenBank/DDBJ whole genome shotgun (WGS) entry which is preliminary data.</text>
</comment>
<evidence type="ECO:0000256" key="1">
    <source>
        <dbReference type="ARBA" id="ARBA00001946"/>
    </source>
</evidence>
<dbReference type="PANTHER" id="PTHR33653:SF1">
    <property type="entry name" value="RIBONUCLEASE VAPC2"/>
    <property type="match status" value="1"/>
</dbReference>
<keyword evidence="6 8" id="KW-0460">Magnesium</keyword>
<dbReference type="HAMAP" id="MF_00265">
    <property type="entry name" value="VapC_Nob1"/>
    <property type="match status" value="1"/>
</dbReference>
<evidence type="ECO:0000256" key="5">
    <source>
        <dbReference type="ARBA" id="ARBA00022801"/>
    </source>
</evidence>
<dbReference type="CDD" id="cd18748">
    <property type="entry name" value="PIN_VapC4-5_FitB-like"/>
    <property type="match status" value="1"/>
</dbReference>
<evidence type="ECO:0000256" key="6">
    <source>
        <dbReference type="ARBA" id="ARBA00022842"/>
    </source>
</evidence>
<keyword evidence="11" id="KW-1185">Reference proteome</keyword>
<name>A0A6V8MMJ9_9BACT</name>
<dbReference type="InterPro" id="IPR022907">
    <property type="entry name" value="VapC_family"/>
</dbReference>
<reference evidence="11" key="1">
    <citation type="submission" date="2020-06" db="EMBL/GenBank/DDBJ databases">
        <title>Draft genomic sequence of Geomonas sp. Red330.</title>
        <authorList>
            <person name="Itoh H."/>
            <person name="Zhenxing X."/>
            <person name="Ushijima N."/>
            <person name="Masuda Y."/>
            <person name="Shiratori Y."/>
            <person name="Senoo K."/>
        </authorList>
    </citation>
    <scope>NUCLEOTIDE SEQUENCE [LARGE SCALE GENOMIC DNA]</scope>
    <source>
        <strain evidence="11">Red330</strain>
    </source>
</reference>
<keyword evidence="3 8" id="KW-0540">Nuclease</keyword>
<evidence type="ECO:0000313" key="11">
    <source>
        <dbReference type="Proteomes" id="UP000556026"/>
    </source>
</evidence>
<dbReference type="GO" id="GO:0016787">
    <property type="term" value="F:hydrolase activity"/>
    <property type="evidence" value="ECO:0007669"/>
    <property type="project" value="UniProtKB-KW"/>
</dbReference>
<dbReference type="Gene3D" id="3.40.50.1010">
    <property type="entry name" value="5'-nuclease"/>
    <property type="match status" value="1"/>
</dbReference>
<dbReference type="GO" id="GO:0004540">
    <property type="term" value="F:RNA nuclease activity"/>
    <property type="evidence" value="ECO:0007669"/>
    <property type="project" value="InterPro"/>
</dbReference>
<dbReference type="SMART" id="SM00670">
    <property type="entry name" value="PINc"/>
    <property type="match status" value="1"/>
</dbReference>
<protein>
    <recommendedName>
        <fullName evidence="8">Ribonuclease VapC</fullName>
        <shortName evidence="8">RNase VapC</shortName>
        <ecNumber evidence="8">3.1.-.-</ecNumber>
    </recommendedName>
    <alternativeName>
        <fullName evidence="8">Toxin VapC</fullName>
    </alternativeName>
</protein>
<evidence type="ECO:0000256" key="3">
    <source>
        <dbReference type="ARBA" id="ARBA00022722"/>
    </source>
</evidence>
<dbReference type="AlphaFoldDB" id="A0A6V8MMJ9"/>
<keyword evidence="2 8" id="KW-1277">Toxin-antitoxin system</keyword>
<keyword evidence="8" id="KW-0800">Toxin</keyword>
<keyword evidence="5 8" id="KW-0378">Hydrolase</keyword>
<dbReference type="InterPro" id="IPR002716">
    <property type="entry name" value="PIN_dom"/>
</dbReference>
<feature type="binding site" evidence="8">
    <location>
        <position position="101"/>
    </location>
    <ligand>
        <name>Mg(2+)</name>
        <dbReference type="ChEBI" id="CHEBI:18420"/>
    </ligand>
</feature>
<comment type="similarity">
    <text evidence="7 8">Belongs to the PINc/VapC protein family.</text>
</comment>
<dbReference type="Proteomes" id="UP000556026">
    <property type="component" value="Unassembled WGS sequence"/>
</dbReference>
<evidence type="ECO:0000256" key="2">
    <source>
        <dbReference type="ARBA" id="ARBA00022649"/>
    </source>
</evidence>
<dbReference type="PANTHER" id="PTHR33653">
    <property type="entry name" value="RIBONUCLEASE VAPC2"/>
    <property type="match status" value="1"/>
</dbReference>
<comment type="cofactor">
    <cofactor evidence="1 8">
        <name>Mg(2+)</name>
        <dbReference type="ChEBI" id="CHEBI:18420"/>
    </cofactor>
</comment>
<dbReference type="EMBL" id="BLXX01000012">
    <property type="protein sequence ID" value="GFO61164.1"/>
    <property type="molecule type" value="Genomic_DNA"/>
</dbReference>
<comment type="function">
    <text evidence="8">Toxic component of a toxin-antitoxin (TA) system. An RNase.</text>
</comment>
<dbReference type="Pfam" id="PF01850">
    <property type="entry name" value="PIN"/>
    <property type="match status" value="1"/>
</dbReference>
<evidence type="ECO:0000313" key="10">
    <source>
        <dbReference type="EMBL" id="GFO61164.1"/>
    </source>
</evidence>
<dbReference type="GO" id="GO:0000287">
    <property type="term" value="F:magnesium ion binding"/>
    <property type="evidence" value="ECO:0007669"/>
    <property type="project" value="UniProtKB-UniRule"/>
</dbReference>
<gene>
    <name evidence="10" type="primary">ntrR1</name>
    <name evidence="8" type="synonym">vapC</name>
    <name evidence="10" type="ORF">GMST_34890</name>
</gene>
<evidence type="ECO:0000259" key="9">
    <source>
        <dbReference type="SMART" id="SM00670"/>
    </source>
</evidence>
<dbReference type="GO" id="GO:0090729">
    <property type="term" value="F:toxin activity"/>
    <property type="evidence" value="ECO:0007669"/>
    <property type="project" value="UniProtKB-KW"/>
</dbReference>
<feature type="binding site" evidence="8">
    <location>
        <position position="10"/>
    </location>
    <ligand>
        <name>Mg(2+)</name>
        <dbReference type="ChEBI" id="CHEBI:18420"/>
    </ligand>
</feature>
<evidence type="ECO:0000256" key="7">
    <source>
        <dbReference type="ARBA" id="ARBA00038093"/>
    </source>
</evidence>
<organism evidence="10 11">
    <name type="scientific">Geomonas silvestris</name>
    <dbReference type="NCBI Taxonomy" id="2740184"/>
    <lineage>
        <taxon>Bacteria</taxon>
        <taxon>Pseudomonadati</taxon>
        <taxon>Thermodesulfobacteriota</taxon>
        <taxon>Desulfuromonadia</taxon>
        <taxon>Geobacterales</taxon>
        <taxon>Geobacteraceae</taxon>
        <taxon>Geomonas</taxon>
    </lineage>
</organism>
<accession>A0A6V8MMJ9</accession>
<evidence type="ECO:0000256" key="4">
    <source>
        <dbReference type="ARBA" id="ARBA00022723"/>
    </source>
</evidence>
<dbReference type="InterPro" id="IPR050556">
    <property type="entry name" value="Type_II_TA_system_RNase"/>
</dbReference>
<keyword evidence="4 8" id="KW-0479">Metal-binding</keyword>
<dbReference type="SUPFAM" id="SSF88723">
    <property type="entry name" value="PIN domain-like"/>
    <property type="match status" value="1"/>
</dbReference>
<dbReference type="EC" id="3.1.-.-" evidence="8"/>
<sequence>MMNPFVYLLDTNILSDLIKNPQGEVMRRIAAVGERVICTSIVVAAEMRFGALKKGAPALTAKVEQILDNLEVLPLDIDADRHYAEIRNDLEHRGVMFGPNDLLIAAHARSLELTLVTDNIREFKRVSNLAVENWLFPPFPHSVSESNPPYCVRQRL</sequence>
<proteinExistence type="inferred from homology"/>